<dbReference type="STRING" id="1051891.A0A0C3QH61"/>
<evidence type="ECO:0000256" key="1">
    <source>
        <dbReference type="SAM" id="MobiDB-lite"/>
    </source>
</evidence>
<gene>
    <name evidence="3" type="ORF">M407DRAFT_8655</name>
</gene>
<evidence type="ECO:0000313" key="4">
    <source>
        <dbReference type="Proteomes" id="UP000054248"/>
    </source>
</evidence>
<feature type="transmembrane region" description="Helical" evidence="2">
    <location>
        <begin position="324"/>
        <end position="351"/>
    </location>
</feature>
<dbReference type="InterPro" id="IPR044926">
    <property type="entry name" value="RGS_subdomain_2"/>
</dbReference>
<keyword evidence="4" id="KW-1185">Reference proteome</keyword>
<dbReference type="InterPro" id="IPR036305">
    <property type="entry name" value="RGS_sf"/>
</dbReference>
<name>A0A0C3QH61_9AGAM</name>
<dbReference type="EMBL" id="KN823050">
    <property type="protein sequence ID" value="KIO25019.1"/>
    <property type="molecule type" value="Genomic_DNA"/>
</dbReference>
<accession>A0A0C3QH61</accession>
<keyword evidence="2" id="KW-1133">Transmembrane helix</keyword>
<dbReference type="SUPFAM" id="SSF48097">
    <property type="entry name" value="Regulator of G-protein signaling, RGS"/>
    <property type="match status" value="1"/>
</dbReference>
<feature type="region of interest" description="Disordered" evidence="1">
    <location>
        <begin position="412"/>
        <end position="439"/>
    </location>
</feature>
<reference evidence="4" key="2">
    <citation type="submission" date="2015-01" db="EMBL/GenBank/DDBJ databases">
        <title>Evolutionary Origins and Diversification of the Mycorrhizal Mutualists.</title>
        <authorList>
            <consortium name="DOE Joint Genome Institute"/>
            <consortium name="Mycorrhizal Genomics Consortium"/>
            <person name="Kohler A."/>
            <person name="Kuo A."/>
            <person name="Nagy L.G."/>
            <person name="Floudas D."/>
            <person name="Copeland A."/>
            <person name="Barry K.W."/>
            <person name="Cichocki N."/>
            <person name="Veneault-Fourrey C."/>
            <person name="LaButti K."/>
            <person name="Lindquist E.A."/>
            <person name="Lipzen A."/>
            <person name="Lundell T."/>
            <person name="Morin E."/>
            <person name="Murat C."/>
            <person name="Riley R."/>
            <person name="Ohm R."/>
            <person name="Sun H."/>
            <person name="Tunlid A."/>
            <person name="Henrissat B."/>
            <person name="Grigoriev I.V."/>
            <person name="Hibbett D.S."/>
            <person name="Martin F."/>
        </authorList>
    </citation>
    <scope>NUCLEOTIDE SEQUENCE [LARGE SCALE GENOMIC DNA]</scope>
    <source>
        <strain evidence="4">MUT 4182</strain>
    </source>
</reference>
<organism evidence="3 4">
    <name type="scientific">Tulasnella calospora MUT 4182</name>
    <dbReference type="NCBI Taxonomy" id="1051891"/>
    <lineage>
        <taxon>Eukaryota</taxon>
        <taxon>Fungi</taxon>
        <taxon>Dikarya</taxon>
        <taxon>Basidiomycota</taxon>
        <taxon>Agaricomycotina</taxon>
        <taxon>Agaricomycetes</taxon>
        <taxon>Cantharellales</taxon>
        <taxon>Tulasnellaceae</taxon>
        <taxon>Tulasnella</taxon>
    </lineage>
</organism>
<feature type="compositionally biased region" description="Low complexity" evidence="1">
    <location>
        <begin position="180"/>
        <end position="190"/>
    </location>
</feature>
<feature type="compositionally biased region" description="Polar residues" evidence="1">
    <location>
        <begin position="191"/>
        <end position="200"/>
    </location>
</feature>
<dbReference type="PANTHER" id="PTHR39466">
    <property type="entry name" value="RGS DOMAIN-CONTAINING PROTEIN"/>
    <property type="match status" value="1"/>
</dbReference>
<keyword evidence="2" id="KW-0472">Membrane</keyword>
<evidence type="ECO:0000256" key="2">
    <source>
        <dbReference type="SAM" id="Phobius"/>
    </source>
</evidence>
<dbReference type="AlphaFoldDB" id="A0A0C3QH61"/>
<feature type="transmembrane region" description="Helical" evidence="2">
    <location>
        <begin position="549"/>
        <end position="571"/>
    </location>
</feature>
<evidence type="ECO:0000313" key="3">
    <source>
        <dbReference type="EMBL" id="KIO25019.1"/>
    </source>
</evidence>
<dbReference type="PANTHER" id="PTHR39466:SF1">
    <property type="entry name" value="RGS DOMAIN-CONTAINING PROTEIN"/>
    <property type="match status" value="1"/>
</dbReference>
<dbReference type="HOGENOM" id="CLU_040054_0_0_1"/>
<feature type="region of interest" description="Disordered" evidence="1">
    <location>
        <begin position="132"/>
        <end position="208"/>
    </location>
</feature>
<dbReference type="OrthoDB" id="3232309at2759"/>
<reference evidence="3 4" key="1">
    <citation type="submission" date="2014-04" db="EMBL/GenBank/DDBJ databases">
        <authorList>
            <consortium name="DOE Joint Genome Institute"/>
            <person name="Kuo A."/>
            <person name="Girlanda M."/>
            <person name="Perotto S."/>
            <person name="Kohler A."/>
            <person name="Nagy L.G."/>
            <person name="Floudas D."/>
            <person name="Copeland A."/>
            <person name="Barry K.W."/>
            <person name="Cichocki N."/>
            <person name="Veneault-Fourrey C."/>
            <person name="LaButti K."/>
            <person name="Lindquist E.A."/>
            <person name="Lipzen A."/>
            <person name="Lundell T."/>
            <person name="Morin E."/>
            <person name="Murat C."/>
            <person name="Sun H."/>
            <person name="Tunlid A."/>
            <person name="Henrissat B."/>
            <person name="Grigoriev I.V."/>
            <person name="Hibbett D.S."/>
            <person name="Martin F."/>
            <person name="Nordberg H.P."/>
            <person name="Cantor M.N."/>
            <person name="Hua S.X."/>
        </authorList>
    </citation>
    <scope>NUCLEOTIDE SEQUENCE [LARGE SCALE GENOMIC DNA]</scope>
    <source>
        <strain evidence="3 4">MUT 4182</strain>
    </source>
</reference>
<proteinExistence type="predicted"/>
<sequence>MSKLVYNRLKRLGRGMRRLVSGTSRLEALQLECRLEHILSGATCAPISLQDFETYLANQELSIENLQFAIWFMDYRARFMRLPLSIQQTSPDPAILRPWDVPPSSPLPVFEPRNSNSGSNAIRGWFDAVARRRQASSQTEDGRGGVSPVFSSTTRPAPATLPAFKTPRDLPLNSPPPGLSPSFLSKSTSSGVNLPTTPRTPDSGVPLLFTPTASASGALASPPFPLTPNSPGVQIQQYGISLSEQPFRDEALAVVATFMRAGGTGTKELAIDERLRKQVLEDLAYTTHPNIFAKVYQYAYHQLESSAHNFLALQSSNINIGKQLYWYTVGFVFTLIGFTISIVLIVFVPAYHHNQPFPIRRGARLAGMPFATAGACQLYNAYIGFCSEVFGRGSTQLKSWELDDPEEVGVEWRETGARSSSSALKKGSGPAGGSGNAEEAFELQDPPMSKKKKQDLEAIVPFDLDIVPSLSASSSGAGSRSNAVRLNDEDSSTAIILDPATFDSPGPTHEVAFVTPRAKSAKARYTRPPVFGPERVVLDERIRQYHLDVLHDTFMVAIWYCLIYTAVVLAIPGPKP</sequence>
<protein>
    <recommendedName>
        <fullName evidence="5">RGS domain-containing protein</fullName>
    </recommendedName>
</protein>
<dbReference type="Gene3D" id="1.10.167.10">
    <property type="entry name" value="Regulator of G-protein Signalling 4, domain 2"/>
    <property type="match status" value="1"/>
</dbReference>
<evidence type="ECO:0008006" key="5">
    <source>
        <dbReference type="Google" id="ProtNLM"/>
    </source>
</evidence>
<dbReference type="Proteomes" id="UP000054248">
    <property type="component" value="Unassembled WGS sequence"/>
</dbReference>
<keyword evidence="2" id="KW-0812">Transmembrane</keyword>